<evidence type="ECO:0000256" key="1">
    <source>
        <dbReference type="ARBA" id="ARBA00001946"/>
    </source>
</evidence>
<evidence type="ECO:0000256" key="10">
    <source>
        <dbReference type="ARBA" id="ARBA00022723"/>
    </source>
</evidence>
<evidence type="ECO:0000256" key="4">
    <source>
        <dbReference type="ARBA" id="ARBA00004669"/>
    </source>
</evidence>
<gene>
    <name evidence="18" type="ORF">EV211_10333</name>
</gene>
<evidence type="ECO:0000256" key="15">
    <source>
        <dbReference type="ARBA" id="ARBA00049402"/>
    </source>
</evidence>
<dbReference type="PANTHER" id="PTHR43340:SF1">
    <property type="entry name" value="HYPOXANTHINE PHOSPHORIBOSYLTRANSFERASE"/>
    <property type="match status" value="1"/>
</dbReference>
<comment type="cofactor">
    <cofactor evidence="1 16">
        <name>Mg(2+)</name>
        <dbReference type="ChEBI" id="CHEBI:18420"/>
    </cofactor>
</comment>
<comment type="catalytic activity">
    <reaction evidence="15">
        <text>IMP + diphosphate = hypoxanthine + 5-phospho-alpha-D-ribose 1-diphosphate</text>
        <dbReference type="Rhea" id="RHEA:17973"/>
        <dbReference type="ChEBI" id="CHEBI:17368"/>
        <dbReference type="ChEBI" id="CHEBI:33019"/>
        <dbReference type="ChEBI" id="CHEBI:58017"/>
        <dbReference type="ChEBI" id="CHEBI:58053"/>
        <dbReference type="EC" id="2.4.2.8"/>
    </reaction>
    <physiologicalReaction direction="right-to-left" evidence="15">
        <dbReference type="Rhea" id="RHEA:17975"/>
    </physiologicalReaction>
</comment>
<proteinExistence type="inferred from homology"/>
<dbReference type="GO" id="GO:0032263">
    <property type="term" value="P:GMP salvage"/>
    <property type="evidence" value="ECO:0007669"/>
    <property type="project" value="TreeGrafter"/>
</dbReference>
<evidence type="ECO:0000256" key="14">
    <source>
        <dbReference type="ARBA" id="ARBA00048811"/>
    </source>
</evidence>
<comment type="catalytic activity">
    <reaction evidence="14">
        <text>GMP + diphosphate = guanine + 5-phospho-alpha-D-ribose 1-diphosphate</text>
        <dbReference type="Rhea" id="RHEA:25424"/>
        <dbReference type="ChEBI" id="CHEBI:16235"/>
        <dbReference type="ChEBI" id="CHEBI:33019"/>
        <dbReference type="ChEBI" id="CHEBI:58017"/>
        <dbReference type="ChEBI" id="CHEBI:58115"/>
        <dbReference type="EC" id="2.4.2.8"/>
    </reaction>
    <physiologicalReaction direction="right-to-left" evidence="14">
        <dbReference type="Rhea" id="RHEA:25426"/>
    </physiologicalReaction>
</comment>
<dbReference type="EC" id="2.4.2.8" evidence="16"/>
<dbReference type="AlphaFoldDB" id="A0A4V3CS83"/>
<keyword evidence="11 16" id="KW-0660">Purine salvage</keyword>
<evidence type="ECO:0000256" key="2">
    <source>
        <dbReference type="ARBA" id="ARBA00002049"/>
    </source>
</evidence>
<comment type="similarity">
    <text evidence="6 16">Belongs to the purine/pyrimidine phosphoribosyltransferase family.</text>
</comment>
<feature type="domain" description="Phosphoribosyltransferase" evidence="17">
    <location>
        <begin position="17"/>
        <end position="161"/>
    </location>
</feature>
<name>A0A4V3CS83_9FIRM</name>
<dbReference type="Proteomes" id="UP000295500">
    <property type="component" value="Unassembled WGS sequence"/>
</dbReference>
<dbReference type="InterPro" id="IPR029057">
    <property type="entry name" value="PRTase-like"/>
</dbReference>
<dbReference type="GO" id="GO:0046100">
    <property type="term" value="P:hypoxanthine metabolic process"/>
    <property type="evidence" value="ECO:0007669"/>
    <property type="project" value="TreeGrafter"/>
</dbReference>
<accession>A0A4V3CS83</accession>
<dbReference type="Gene3D" id="3.40.50.2020">
    <property type="match status" value="1"/>
</dbReference>
<organism evidence="18 19">
    <name type="scientific">Aminicella lysinilytica</name>
    <dbReference type="NCBI Taxonomy" id="433323"/>
    <lineage>
        <taxon>Bacteria</taxon>
        <taxon>Bacillati</taxon>
        <taxon>Bacillota</taxon>
        <taxon>Clostridia</taxon>
        <taxon>Peptostreptococcales</taxon>
        <taxon>Anaerovoracaceae</taxon>
        <taxon>Aminicella</taxon>
    </lineage>
</organism>
<dbReference type="UniPathway" id="UPA00591">
    <property type="reaction ID" value="UER00648"/>
</dbReference>
<dbReference type="FunFam" id="3.40.50.2020:FF:000006">
    <property type="entry name" value="Hypoxanthine phosphoribosyltransferase"/>
    <property type="match status" value="1"/>
</dbReference>
<dbReference type="GO" id="GO:0004422">
    <property type="term" value="F:hypoxanthine phosphoribosyltransferase activity"/>
    <property type="evidence" value="ECO:0007669"/>
    <property type="project" value="InterPro"/>
</dbReference>
<dbReference type="GO" id="GO:0006178">
    <property type="term" value="P:guanine salvage"/>
    <property type="evidence" value="ECO:0007669"/>
    <property type="project" value="TreeGrafter"/>
</dbReference>
<dbReference type="NCBIfam" id="TIGR01203">
    <property type="entry name" value="HGPRTase"/>
    <property type="match status" value="1"/>
</dbReference>
<comment type="pathway">
    <text evidence="4 16">Purine metabolism; IMP biosynthesis via salvage pathway; IMP from hypoxanthine: step 1/1.</text>
</comment>
<keyword evidence="7 16" id="KW-0963">Cytoplasm</keyword>
<dbReference type="PANTHER" id="PTHR43340">
    <property type="entry name" value="HYPOXANTHINE-GUANINE PHOSPHORIBOSYLTRANSFERASE"/>
    <property type="match status" value="1"/>
</dbReference>
<evidence type="ECO:0000256" key="3">
    <source>
        <dbReference type="ARBA" id="ARBA00004496"/>
    </source>
</evidence>
<evidence type="ECO:0000256" key="8">
    <source>
        <dbReference type="ARBA" id="ARBA00022676"/>
    </source>
</evidence>
<evidence type="ECO:0000256" key="13">
    <source>
        <dbReference type="ARBA" id="ARBA00022842"/>
    </source>
</evidence>
<comment type="pathway">
    <text evidence="5">Purine metabolism; GMP biosynthesis via salvage pathway; GMP from guanine: step 1/1.</text>
</comment>
<dbReference type="RefSeq" id="WP_207667973.1">
    <property type="nucleotide sequence ID" value="NZ_SNXO01000003.1"/>
</dbReference>
<dbReference type="InterPro" id="IPR050408">
    <property type="entry name" value="HGPRT"/>
</dbReference>
<keyword evidence="12 16" id="KW-0547">Nucleotide-binding</keyword>
<comment type="subcellular location">
    <subcellularLocation>
        <location evidence="3 16">Cytoplasm</location>
    </subcellularLocation>
</comment>
<keyword evidence="13 16" id="KW-0460">Magnesium</keyword>
<comment type="caution">
    <text evidence="18">The sequence shown here is derived from an EMBL/GenBank/DDBJ whole genome shotgun (WGS) entry which is preliminary data.</text>
</comment>
<dbReference type="CDD" id="cd06223">
    <property type="entry name" value="PRTases_typeI"/>
    <property type="match status" value="1"/>
</dbReference>
<dbReference type="GO" id="GO:0052657">
    <property type="term" value="F:guanine phosphoribosyltransferase activity"/>
    <property type="evidence" value="ECO:0007669"/>
    <property type="project" value="UniProtKB-ARBA"/>
</dbReference>
<evidence type="ECO:0000256" key="6">
    <source>
        <dbReference type="ARBA" id="ARBA00008391"/>
    </source>
</evidence>
<evidence type="ECO:0000313" key="19">
    <source>
        <dbReference type="Proteomes" id="UP000295500"/>
    </source>
</evidence>
<dbReference type="EMBL" id="SNXO01000003">
    <property type="protein sequence ID" value="TDP59612.1"/>
    <property type="molecule type" value="Genomic_DNA"/>
</dbReference>
<evidence type="ECO:0000256" key="11">
    <source>
        <dbReference type="ARBA" id="ARBA00022726"/>
    </source>
</evidence>
<evidence type="ECO:0000256" key="5">
    <source>
        <dbReference type="ARBA" id="ARBA00004676"/>
    </source>
</evidence>
<protein>
    <recommendedName>
        <fullName evidence="16">Hypoxanthine phosphoribosyltransferase</fullName>
        <ecNumber evidence="16">2.4.2.8</ecNumber>
    </recommendedName>
</protein>
<evidence type="ECO:0000256" key="16">
    <source>
        <dbReference type="RuleBase" id="RU364099"/>
    </source>
</evidence>
<keyword evidence="10 16" id="KW-0479">Metal-binding</keyword>
<dbReference type="GO" id="GO:0005829">
    <property type="term" value="C:cytosol"/>
    <property type="evidence" value="ECO:0007669"/>
    <property type="project" value="TreeGrafter"/>
</dbReference>
<dbReference type="GO" id="GO:0032264">
    <property type="term" value="P:IMP salvage"/>
    <property type="evidence" value="ECO:0007669"/>
    <property type="project" value="UniProtKB-UniPathway"/>
</dbReference>
<dbReference type="InterPro" id="IPR000836">
    <property type="entry name" value="PRTase_dom"/>
</dbReference>
<keyword evidence="8 16" id="KW-0328">Glycosyltransferase</keyword>
<reference evidence="18 19" key="1">
    <citation type="submission" date="2019-03" db="EMBL/GenBank/DDBJ databases">
        <title>Genomic Encyclopedia of Type Strains, Phase IV (KMG-IV): sequencing the most valuable type-strain genomes for metagenomic binning, comparative biology and taxonomic classification.</title>
        <authorList>
            <person name="Goeker M."/>
        </authorList>
    </citation>
    <scope>NUCLEOTIDE SEQUENCE [LARGE SCALE GENOMIC DNA]</scope>
    <source>
        <strain evidence="18 19">DSM 28287</strain>
    </source>
</reference>
<dbReference type="SUPFAM" id="SSF53271">
    <property type="entry name" value="PRTase-like"/>
    <property type="match status" value="1"/>
</dbReference>
<dbReference type="GO" id="GO:0000287">
    <property type="term" value="F:magnesium ion binding"/>
    <property type="evidence" value="ECO:0007669"/>
    <property type="project" value="TreeGrafter"/>
</dbReference>
<evidence type="ECO:0000256" key="7">
    <source>
        <dbReference type="ARBA" id="ARBA00022490"/>
    </source>
</evidence>
<dbReference type="InterPro" id="IPR005904">
    <property type="entry name" value="Hxn_phspho_trans"/>
</dbReference>
<evidence type="ECO:0000313" key="18">
    <source>
        <dbReference type="EMBL" id="TDP59612.1"/>
    </source>
</evidence>
<evidence type="ECO:0000259" key="17">
    <source>
        <dbReference type="Pfam" id="PF00156"/>
    </source>
</evidence>
<dbReference type="Pfam" id="PF00156">
    <property type="entry name" value="Pribosyltran"/>
    <property type="match status" value="1"/>
</dbReference>
<comment type="function">
    <text evidence="2">Purine salvage pathway enzyme that catalyzes the transfer of the ribosyl-5-phosphate group from 5-phospho-alpha-D-ribose 1-diphosphate (PRPP) to the N9 position of the 6-oxopurines hypoxanthine and guanine to form the corresponding ribonucleotides IMP (inosine 5'-monophosphate) and GMP (guanosine 5'-monophosphate), with the release of PPi.</text>
</comment>
<evidence type="ECO:0000256" key="9">
    <source>
        <dbReference type="ARBA" id="ARBA00022679"/>
    </source>
</evidence>
<keyword evidence="19" id="KW-1185">Reference proteome</keyword>
<dbReference type="GO" id="GO:0006166">
    <property type="term" value="P:purine ribonucleoside salvage"/>
    <property type="evidence" value="ECO:0007669"/>
    <property type="project" value="UniProtKB-KW"/>
</dbReference>
<dbReference type="GO" id="GO:0000166">
    <property type="term" value="F:nucleotide binding"/>
    <property type="evidence" value="ECO:0007669"/>
    <property type="project" value="UniProtKB-KW"/>
</dbReference>
<evidence type="ECO:0000256" key="12">
    <source>
        <dbReference type="ARBA" id="ARBA00022741"/>
    </source>
</evidence>
<keyword evidence="9 16" id="KW-0808">Transferase</keyword>
<sequence length="180" mass="20560">MAVKDTIGKVLFTEKDIQKRAKELGKVITKDYAGEELILLGTLKGAIMWMSEVMKYIELDTKIDFVSASSYGSSTSSSGVVKITKDIGMDIYNKNVLIIEDIVDTGYTLRYLKEYLSDRNPKSVRICTMLDKPSRRKEKLTPDYIGFEVEDLFIVGYGLDYDQKYRNLPYISYLEATDIK</sequence>